<accession>A0ABP6ZAF8</accession>
<organism evidence="2 3">
    <name type="scientific">Kineosporia mesophila</name>
    <dbReference type="NCBI Taxonomy" id="566012"/>
    <lineage>
        <taxon>Bacteria</taxon>
        <taxon>Bacillati</taxon>
        <taxon>Actinomycetota</taxon>
        <taxon>Actinomycetes</taxon>
        <taxon>Kineosporiales</taxon>
        <taxon>Kineosporiaceae</taxon>
        <taxon>Kineosporia</taxon>
    </lineage>
</organism>
<comment type="caution">
    <text evidence="2">The sequence shown here is derived from an EMBL/GenBank/DDBJ whole genome shotgun (WGS) entry which is preliminary data.</text>
</comment>
<protein>
    <submittedName>
        <fullName evidence="2">Uncharacterized protein</fullName>
    </submittedName>
</protein>
<evidence type="ECO:0000256" key="1">
    <source>
        <dbReference type="SAM" id="MobiDB-lite"/>
    </source>
</evidence>
<reference evidence="3" key="1">
    <citation type="journal article" date="2019" name="Int. J. Syst. Evol. Microbiol.">
        <title>The Global Catalogue of Microorganisms (GCM) 10K type strain sequencing project: providing services to taxonomists for standard genome sequencing and annotation.</title>
        <authorList>
            <consortium name="The Broad Institute Genomics Platform"/>
            <consortium name="The Broad Institute Genome Sequencing Center for Infectious Disease"/>
            <person name="Wu L."/>
            <person name="Ma J."/>
        </authorList>
    </citation>
    <scope>NUCLEOTIDE SEQUENCE [LARGE SCALE GENOMIC DNA]</scope>
    <source>
        <strain evidence="3">JCM 16902</strain>
    </source>
</reference>
<evidence type="ECO:0000313" key="3">
    <source>
        <dbReference type="Proteomes" id="UP001501074"/>
    </source>
</evidence>
<sequence>MDFFPEPPAPPEEDLDEEREDHIEPEWLAAPVDVLPGVVPLEVVIGRSDSTVVTLTGVRAFATGLAMYLNVLVRGRLGADRDLNAEVFDGPYPYRDRRAGGLKWGFELADGRRATNVDARDDLFPDSSIDGWTPSHPVLNGRGGSGSHRSVQREQWLWPLPPPGRLRIVCQWDDQDIEVTVTDLEAGPFIEAAARAVPLWPSAPA</sequence>
<evidence type="ECO:0000313" key="2">
    <source>
        <dbReference type="EMBL" id="GAA3599659.1"/>
    </source>
</evidence>
<keyword evidence="3" id="KW-1185">Reference proteome</keyword>
<name>A0ABP6ZAF8_9ACTN</name>
<proteinExistence type="predicted"/>
<dbReference type="Proteomes" id="UP001501074">
    <property type="component" value="Unassembled WGS sequence"/>
</dbReference>
<gene>
    <name evidence="2" type="ORF">GCM10022223_13910</name>
</gene>
<dbReference type="EMBL" id="BAAAZO010000002">
    <property type="protein sequence ID" value="GAA3599659.1"/>
    <property type="molecule type" value="Genomic_DNA"/>
</dbReference>
<dbReference type="RefSeq" id="WP_231489034.1">
    <property type="nucleotide sequence ID" value="NZ_BAAAZO010000002.1"/>
</dbReference>
<feature type="region of interest" description="Disordered" evidence="1">
    <location>
        <begin position="1"/>
        <end position="20"/>
    </location>
</feature>
<feature type="compositionally biased region" description="Pro residues" evidence="1">
    <location>
        <begin position="1"/>
        <end position="10"/>
    </location>
</feature>